<dbReference type="Ensembl" id="ENSSHAT00000044663.1">
    <property type="protein sequence ID" value="ENSSHAP00000041059.1"/>
    <property type="gene ID" value="ENSSHAG00000029151.1"/>
</dbReference>
<dbReference type="Gene3D" id="1.25.40.20">
    <property type="entry name" value="Ankyrin repeat-containing domain"/>
    <property type="match status" value="2"/>
</dbReference>
<reference evidence="3" key="3">
    <citation type="submission" date="2025-09" db="UniProtKB">
        <authorList>
            <consortium name="Ensembl"/>
        </authorList>
    </citation>
    <scope>IDENTIFICATION</scope>
</reference>
<feature type="repeat" description="ANK" evidence="1">
    <location>
        <begin position="76"/>
        <end position="108"/>
    </location>
</feature>
<dbReference type="InterPro" id="IPR002110">
    <property type="entry name" value="Ankyrin_rpt"/>
</dbReference>
<protein>
    <recommendedName>
        <fullName evidence="5">Ankyrin repeat domain 7</fullName>
    </recommendedName>
</protein>
<dbReference type="Proteomes" id="UP000007648">
    <property type="component" value="Unassembled WGS sequence"/>
</dbReference>
<dbReference type="SMART" id="SM00248">
    <property type="entry name" value="ANK"/>
    <property type="match status" value="5"/>
</dbReference>
<dbReference type="PANTHER" id="PTHR24147">
    <property type="entry name" value="ANKYRIN REPEAT DOMAIN 36-RELATED"/>
    <property type="match status" value="1"/>
</dbReference>
<dbReference type="PROSITE" id="PS50297">
    <property type="entry name" value="ANK_REP_REGION"/>
    <property type="match status" value="3"/>
</dbReference>
<dbReference type="KEGG" id="shr:100914905"/>
<evidence type="ECO:0000256" key="1">
    <source>
        <dbReference type="PROSITE-ProRule" id="PRU00023"/>
    </source>
</evidence>
<dbReference type="PROSITE" id="PS50088">
    <property type="entry name" value="ANK_REPEAT"/>
    <property type="match status" value="4"/>
</dbReference>
<dbReference type="SUPFAM" id="SSF48403">
    <property type="entry name" value="Ankyrin repeat"/>
    <property type="match status" value="1"/>
</dbReference>
<dbReference type="OrthoDB" id="9451242at2759"/>
<feature type="coiled-coil region" evidence="2">
    <location>
        <begin position="325"/>
        <end position="352"/>
    </location>
</feature>
<proteinExistence type="predicted"/>
<dbReference type="PRINTS" id="PR01415">
    <property type="entry name" value="ANKYRIN"/>
</dbReference>
<dbReference type="PANTHER" id="PTHR24147:SF53">
    <property type="entry name" value="ANKYRIN REPEAT DOMAIN 26"/>
    <property type="match status" value="1"/>
</dbReference>
<feature type="repeat" description="ANK" evidence="1">
    <location>
        <begin position="142"/>
        <end position="174"/>
    </location>
</feature>
<dbReference type="InterPro" id="IPR036770">
    <property type="entry name" value="Ankyrin_rpt-contain_sf"/>
</dbReference>
<name>A0A7N4PQN2_SARHA</name>
<reference evidence="3 4" key="1">
    <citation type="journal article" date="2011" name="Proc. Natl. Acad. Sci. U.S.A.">
        <title>Genetic diversity and population structure of the endangered marsupial Sarcophilus harrisii (Tasmanian devil).</title>
        <authorList>
            <person name="Miller W."/>
            <person name="Hayes V.M."/>
            <person name="Ratan A."/>
            <person name="Petersen D.C."/>
            <person name="Wittekindt N.E."/>
            <person name="Miller J."/>
            <person name="Walenz B."/>
            <person name="Knight J."/>
            <person name="Qi J."/>
            <person name="Zhao F."/>
            <person name="Wang Q."/>
            <person name="Bedoya-Reina O.C."/>
            <person name="Katiyar N."/>
            <person name="Tomsho L.P."/>
            <person name="Kasson L.M."/>
            <person name="Hardie R.A."/>
            <person name="Woodbridge P."/>
            <person name="Tindall E.A."/>
            <person name="Bertelsen M.F."/>
            <person name="Dixon D."/>
            <person name="Pyecroft S."/>
            <person name="Helgen K.M."/>
            <person name="Lesk A.M."/>
            <person name="Pringle T.H."/>
            <person name="Patterson N."/>
            <person name="Zhang Y."/>
            <person name="Kreiss A."/>
            <person name="Woods G.M."/>
            <person name="Jones M.E."/>
            <person name="Schuster S.C."/>
        </authorList>
    </citation>
    <scope>NUCLEOTIDE SEQUENCE [LARGE SCALE GENOMIC DNA]</scope>
</reference>
<keyword evidence="2" id="KW-0175">Coiled coil</keyword>
<accession>A0A7N4PQN2</accession>
<dbReference type="Pfam" id="PF13857">
    <property type="entry name" value="Ank_5"/>
    <property type="match status" value="1"/>
</dbReference>
<dbReference type="GeneID" id="100914905"/>
<keyword evidence="4" id="KW-1185">Reference proteome</keyword>
<gene>
    <name evidence="3" type="primary">LOC100914905</name>
</gene>
<evidence type="ECO:0000313" key="4">
    <source>
        <dbReference type="Proteomes" id="UP000007648"/>
    </source>
</evidence>
<dbReference type="Pfam" id="PF12796">
    <property type="entry name" value="Ank_2"/>
    <property type="match status" value="1"/>
</dbReference>
<evidence type="ECO:0008006" key="5">
    <source>
        <dbReference type="Google" id="ProtNLM"/>
    </source>
</evidence>
<sequence>MKKIFNFGNKKGQSPSCSFATPPRDCGARASDPNAGYLIRDKDLGKLHKAAWIGDVAKVQKLLLLRKHNVNDVDKVKRTPLHLACANGYPDVVSLLVERKCKLNLCDNDRRTPLIKAVQCQQEECATILLEHGADANLVDSNNNTALHYAASGLNKAIATKLLKHQTDIEAKNKEGYTPLLLAITENNPDMVDFFLKNGANVNATDKSKRTALMIAVSSEPTIIVSLLLQYEALDLSCQDIYGWTAKEYAIVSGYPIHSQLISQYEIRKEHNQHFSPQISRSERASGPEFTLEGPAVDKEDSVRLLKIQATVLTERSVKVKKTGRTQLTRKVKSLENMITGLQEELSKTREMKSQSEHRNIEWCREPCRPRFKKSEKVKDNFLESECQSFARKDSE</sequence>
<evidence type="ECO:0000313" key="3">
    <source>
        <dbReference type="Ensembl" id="ENSSHAP00000041059.1"/>
    </source>
</evidence>
<dbReference type="AlphaFoldDB" id="A0A7N4PQN2"/>
<dbReference type="GeneTree" id="ENSGT00940000153661"/>
<keyword evidence="1" id="KW-0040">ANK repeat</keyword>
<dbReference type="RefSeq" id="XP_003766407.1">
    <property type="nucleotide sequence ID" value="XM_003766359.3"/>
</dbReference>
<feature type="repeat" description="ANK" evidence="1">
    <location>
        <begin position="175"/>
        <end position="207"/>
    </location>
</feature>
<evidence type="ECO:0000256" key="2">
    <source>
        <dbReference type="SAM" id="Coils"/>
    </source>
</evidence>
<reference evidence="3" key="2">
    <citation type="submission" date="2025-08" db="UniProtKB">
        <authorList>
            <consortium name="Ensembl"/>
        </authorList>
    </citation>
    <scope>IDENTIFICATION</scope>
</reference>
<dbReference type="InParanoid" id="A0A7N4PQN2"/>
<organism evidence="3 4">
    <name type="scientific">Sarcophilus harrisii</name>
    <name type="common">Tasmanian devil</name>
    <name type="synonym">Sarcophilus laniarius</name>
    <dbReference type="NCBI Taxonomy" id="9305"/>
    <lineage>
        <taxon>Eukaryota</taxon>
        <taxon>Metazoa</taxon>
        <taxon>Chordata</taxon>
        <taxon>Craniata</taxon>
        <taxon>Vertebrata</taxon>
        <taxon>Euteleostomi</taxon>
        <taxon>Mammalia</taxon>
        <taxon>Metatheria</taxon>
        <taxon>Dasyuromorphia</taxon>
        <taxon>Dasyuridae</taxon>
        <taxon>Sarcophilus</taxon>
    </lineage>
</organism>
<dbReference type="InterPro" id="IPR050657">
    <property type="entry name" value="Ankyrin_repeat_domain"/>
</dbReference>
<feature type="repeat" description="ANK" evidence="1">
    <location>
        <begin position="109"/>
        <end position="141"/>
    </location>
</feature>